<keyword evidence="2" id="KW-1185">Reference proteome</keyword>
<protein>
    <submittedName>
        <fullName evidence="1">Uncharacterized protein</fullName>
    </submittedName>
</protein>
<comment type="caution">
    <text evidence="1">The sequence shown here is derived from an EMBL/GenBank/DDBJ whole genome shotgun (WGS) entry which is preliminary data.</text>
</comment>
<dbReference type="AlphaFoldDB" id="A0AAP0LUK1"/>
<proteinExistence type="predicted"/>
<sequence>MAISGSRSGFGLSDSGPRYQNAILVLDLNSSFMSTSPVRVKPGKIRFMNFKDRHPAKQRTSAIDDDDVDDDDDDDHNVTTAITIGKCGQMTAKWRLMVLMNMNTTKIAGRAELAFDPNSMLTTGCSCVWHGDESEFY</sequence>
<reference evidence="1 2" key="1">
    <citation type="submission" date="2024-05" db="EMBL/GenBank/DDBJ databases">
        <title>Haplotype-resolved chromosome-level genome assembly of Huyou (Citrus changshanensis).</title>
        <authorList>
            <person name="Miao C."/>
            <person name="Chen W."/>
            <person name="Wu Y."/>
            <person name="Wang L."/>
            <person name="Zhao S."/>
            <person name="Grierson D."/>
            <person name="Xu C."/>
            <person name="Chen K."/>
        </authorList>
    </citation>
    <scope>NUCLEOTIDE SEQUENCE [LARGE SCALE GENOMIC DNA]</scope>
    <source>
        <strain evidence="1">01-14</strain>
        <tissue evidence="1">Leaf</tissue>
    </source>
</reference>
<name>A0AAP0LUK1_9ROSI</name>
<gene>
    <name evidence="1" type="ORF">WN944_018680</name>
</gene>
<evidence type="ECO:0000313" key="1">
    <source>
        <dbReference type="EMBL" id="KAK9187288.1"/>
    </source>
</evidence>
<dbReference type="EMBL" id="JBCGBO010000007">
    <property type="protein sequence ID" value="KAK9187288.1"/>
    <property type="molecule type" value="Genomic_DNA"/>
</dbReference>
<evidence type="ECO:0000313" key="2">
    <source>
        <dbReference type="Proteomes" id="UP001428341"/>
    </source>
</evidence>
<accession>A0AAP0LUK1</accession>
<dbReference type="Proteomes" id="UP001428341">
    <property type="component" value="Unassembled WGS sequence"/>
</dbReference>
<organism evidence="1 2">
    <name type="scientific">Citrus x changshan-huyou</name>
    <dbReference type="NCBI Taxonomy" id="2935761"/>
    <lineage>
        <taxon>Eukaryota</taxon>
        <taxon>Viridiplantae</taxon>
        <taxon>Streptophyta</taxon>
        <taxon>Embryophyta</taxon>
        <taxon>Tracheophyta</taxon>
        <taxon>Spermatophyta</taxon>
        <taxon>Magnoliopsida</taxon>
        <taxon>eudicotyledons</taxon>
        <taxon>Gunneridae</taxon>
        <taxon>Pentapetalae</taxon>
        <taxon>rosids</taxon>
        <taxon>malvids</taxon>
        <taxon>Sapindales</taxon>
        <taxon>Rutaceae</taxon>
        <taxon>Aurantioideae</taxon>
        <taxon>Citrus</taxon>
    </lineage>
</organism>